<dbReference type="GO" id="GO:0005829">
    <property type="term" value="C:cytosol"/>
    <property type="evidence" value="ECO:0007669"/>
    <property type="project" value="TreeGrafter"/>
</dbReference>
<feature type="domain" description="GHMP kinase N-terminal" evidence="21">
    <location>
        <begin position="132"/>
        <end position="223"/>
    </location>
</feature>
<dbReference type="InterPro" id="IPR006205">
    <property type="entry name" value="Mev_gal_kin"/>
</dbReference>
<evidence type="ECO:0000256" key="17">
    <source>
        <dbReference type="ARBA" id="ARBA00029310"/>
    </source>
</evidence>
<dbReference type="PANTHER" id="PTHR43290:SF2">
    <property type="entry name" value="MEVALONATE KINASE"/>
    <property type="match status" value="1"/>
</dbReference>
<evidence type="ECO:0000256" key="6">
    <source>
        <dbReference type="ARBA" id="ARBA00022679"/>
    </source>
</evidence>
<dbReference type="GO" id="GO:0046872">
    <property type="term" value="F:metal ion binding"/>
    <property type="evidence" value="ECO:0007669"/>
    <property type="project" value="UniProtKB-KW"/>
</dbReference>
<sequence length="439" mass="47800">MATEIAESLKFVVSAPGKVIIFGEHAAVYGKPAIAAALSLRCFLLVTPSTGDSNMVRLKFPDIGLDHSWDISSIPWETIKAKVKADSNGKPQPPAELDPEIVDSLSPLLRNLDDNVHYIACFCFLYLYTNLCSQDLQGYTFVVRSTLPIGAGLGSSASTAVCLSAALSKLGNWIKDPKLSNHDHVLESEIPELDFIDNWSLIGEKCFHGNPSGIDNAVATHGGAVKYQRILNSTKSSLRSSIRDFPPIKLLLTNTKVPKSTAKLVAGVGELTKEFPDITNPILNAVEFISEQAYEVMHLPQFGKQETATLRKLVNMNHGLLVALGVSHPALETVKIISDKYNLGATKLTGAGGGGCAITLVDESIDKSVIHNAMKEYENEGFESFETSLGGKGVGMLFEDDCQESEKFLFSLTKFCGYKNRLEIENDLGVENVLGWKFW</sequence>
<dbReference type="FunFam" id="3.30.230.10:FF:000027">
    <property type="entry name" value="Mevalonate kinase"/>
    <property type="match status" value="1"/>
</dbReference>
<evidence type="ECO:0000256" key="15">
    <source>
        <dbReference type="ARBA" id="ARBA00023166"/>
    </source>
</evidence>
<keyword evidence="14 20" id="KW-0443">Lipid metabolism</keyword>
<keyword evidence="8 20" id="KW-0547">Nucleotide-binding</keyword>
<dbReference type="Proteomes" id="UP000001996">
    <property type="component" value="Unassembled WGS sequence"/>
</dbReference>
<comment type="similarity">
    <text evidence="2 20">Belongs to the GHMP kinase family. Mevalonate kinase subfamily.</text>
</comment>
<accession>A5DST4</accession>
<dbReference type="InterPro" id="IPR036554">
    <property type="entry name" value="GHMP_kinase_C_sf"/>
</dbReference>
<evidence type="ECO:0000313" key="23">
    <source>
        <dbReference type="EMBL" id="EDK42242.1"/>
    </source>
</evidence>
<keyword evidence="10 20" id="KW-0067">ATP-binding</keyword>
<dbReference type="GO" id="GO:0004496">
    <property type="term" value="F:mevalonate kinase activity"/>
    <property type="evidence" value="ECO:0007669"/>
    <property type="project" value="UniProtKB-EC"/>
</dbReference>
<dbReference type="InterPro" id="IPR020568">
    <property type="entry name" value="Ribosomal_Su5_D2-typ_SF"/>
</dbReference>
<dbReference type="Pfam" id="PF08544">
    <property type="entry name" value="GHMP_kinases_C"/>
    <property type="match status" value="1"/>
</dbReference>
<dbReference type="InterPro" id="IPR014721">
    <property type="entry name" value="Ribsml_uS5_D2-typ_fold_subgr"/>
</dbReference>
<dbReference type="PROSITE" id="PS00627">
    <property type="entry name" value="GHMP_KINASES_ATP"/>
    <property type="match status" value="1"/>
</dbReference>
<evidence type="ECO:0000256" key="3">
    <source>
        <dbReference type="ARBA" id="ARBA00012103"/>
    </source>
</evidence>
<dbReference type="GO" id="GO:0006696">
    <property type="term" value="P:ergosterol biosynthetic process"/>
    <property type="evidence" value="ECO:0007669"/>
    <property type="project" value="EnsemblFungi"/>
</dbReference>
<keyword evidence="11" id="KW-0460">Magnesium</keyword>
<evidence type="ECO:0000256" key="1">
    <source>
        <dbReference type="ARBA" id="ARBA00004496"/>
    </source>
</evidence>
<dbReference type="AlphaFoldDB" id="A5DST4"/>
<evidence type="ECO:0000256" key="14">
    <source>
        <dbReference type="ARBA" id="ARBA00023098"/>
    </source>
</evidence>
<dbReference type="Gene3D" id="3.30.230.10">
    <property type="match status" value="1"/>
</dbReference>
<evidence type="ECO:0000256" key="4">
    <source>
        <dbReference type="ARBA" id="ARBA00022490"/>
    </source>
</evidence>
<name>A5DST4_LODEL</name>
<evidence type="ECO:0000256" key="9">
    <source>
        <dbReference type="ARBA" id="ARBA00022777"/>
    </source>
</evidence>
<comment type="pathway">
    <text evidence="18 20">Isoprenoid biosynthesis; isopentenyl diphosphate biosynthesis via mevalonate pathway; isopentenyl diphosphate from (R)-mevalonate: step 1/3.</text>
</comment>
<dbReference type="STRING" id="379508.A5DST4"/>
<dbReference type="PANTHER" id="PTHR43290">
    <property type="entry name" value="MEVALONATE KINASE"/>
    <property type="match status" value="1"/>
</dbReference>
<evidence type="ECO:0000256" key="12">
    <source>
        <dbReference type="ARBA" id="ARBA00022955"/>
    </source>
</evidence>
<dbReference type="SUPFAM" id="SSF54211">
    <property type="entry name" value="Ribosomal protein S5 domain 2-like"/>
    <property type="match status" value="1"/>
</dbReference>
<dbReference type="PRINTS" id="PR00959">
    <property type="entry name" value="MEVGALKINASE"/>
</dbReference>
<keyword evidence="13 20" id="KW-0756">Sterol biosynthesis</keyword>
<dbReference type="SUPFAM" id="SSF55060">
    <property type="entry name" value="GHMP Kinase, C-terminal domain"/>
    <property type="match status" value="1"/>
</dbReference>
<evidence type="ECO:0000256" key="8">
    <source>
        <dbReference type="ARBA" id="ARBA00022741"/>
    </source>
</evidence>
<comment type="subcellular location">
    <subcellularLocation>
        <location evidence="1 20">Cytoplasm</location>
    </subcellularLocation>
</comment>
<dbReference type="VEuPathDB" id="FungiDB:LELG_00420"/>
<evidence type="ECO:0000256" key="20">
    <source>
        <dbReference type="RuleBase" id="RU363087"/>
    </source>
</evidence>
<dbReference type="GO" id="GO:0005524">
    <property type="term" value="F:ATP binding"/>
    <property type="evidence" value="ECO:0007669"/>
    <property type="project" value="UniProtKB-KW"/>
</dbReference>
<dbReference type="OMA" id="LMDFNHG"/>
<dbReference type="InterPro" id="IPR006204">
    <property type="entry name" value="GHMP_kinase_N_dom"/>
</dbReference>
<keyword evidence="6 20" id="KW-0808">Transferase</keyword>
<keyword evidence="5 20" id="KW-0444">Lipid biosynthesis</keyword>
<dbReference type="NCBIfam" id="TIGR00549">
    <property type="entry name" value="mevalon_kin"/>
    <property type="match status" value="1"/>
</dbReference>
<keyword evidence="24" id="KW-1185">Reference proteome</keyword>
<dbReference type="Pfam" id="PF00288">
    <property type="entry name" value="GHMP_kinases_N"/>
    <property type="match status" value="1"/>
</dbReference>
<gene>
    <name evidence="23" type="ORF">LELG_00420</name>
</gene>
<keyword evidence="12 20" id="KW-0752">Steroid biosynthesis</keyword>
<dbReference type="EMBL" id="CH981524">
    <property type="protein sequence ID" value="EDK42242.1"/>
    <property type="molecule type" value="Genomic_DNA"/>
</dbReference>
<dbReference type="FunCoup" id="A5DST4">
    <property type="interactions" value="422"/>
</dbReference>
<comment type="function">
    <text evidence="20">Mevalonate kinase; part of the second module of ergosterol biosynthesis pathway that includes the middle steps of the pathway. The second module is carried out in the vacuole and involves the formation of farnesyl diphosphate, which is also an important intermediate in the biosynthesis of ubiquinone, dolichol, heme and prenylated proteins.</text>
</comment>
<reference evidence="23 24" key="1">
    <citation type="journal article" date="2009" name="Nature">
        <title>Evolution of pathogenicity and sexual reproduction in eight Candida genomes.</title>
        <authorList>
            <person name="Butler G."/>
            <person name="Rasmussen M.D."/>
            <person name="Lin M.F."/>
            <person name="Santos M.A."/>
            <person name="Sakthikumar S."/>
            <person name="Munro C.A."/>
            <person name="Rheinbay E."/>
            <person name="Grabherr M."/>
            <person name="Forche A."/>
            <person name="Reedy J.L."/>
            <person name="Agrafioti I."/>
            <person name="Arnaud M.B."/>
            <person name="Bates S."/>
            <person name="Brown A.J."/>
            <person name="Brunke S."/>
            <person name="Costanzo M.C."/>
            <person name="Fitzpatrick D.A."/>
            <person name="de Groot P.W."/>
            <person name="Harris D."/>
            <person name="Hoyer L.L."/>
            <person name="Hube B."/>
            <person name="Klis F.M."/>
            <person name="Kodira C."/>
            <person name="Lennard N."/>
            <person name="Logue M.E."/>
            <person name="Martin R."/>
            <person name="Neiman A.M."/>
            <person name="Nikolaou E."/>
            <person name="Quail M.A."/>
            <person name="Quinn J."/>
            <person name="Santos M.C."/>
            <person name="Schmitzberger F.F."/>
            <person name="Sherlock G."/>
            <person name="Shah P."/>
            <person name="Silverstein K.A."/>
            <person name="Skrzypek M.S."/>
            <person name="Soll D."/>
            <person name="Staggs R."/>
            <person name="Stansfield I."/>
            <person name="Stumpf M.P."/>
            <person name="Sudbery P.E."/>
            <person name="Srikantha T."/>
            <person name="Zeng Q."/>
            <person name="Berman J."/>
            <person name="Berriman M."/>
            <person name="Heitman J."/>
            <person name="Gow N.A."/>
            <person name="Lorenz M.C."/>
            <person name="Birren B.W."/>
            <person name="Kellis M."/>
            <person name="Cuomo C.A."/>
        </authorList>
    </citation>
    <scope>NUCLEOTIDE SEQUENCE [LARGE SCALE GENOMIC DNA]</scope>
    <source>
        <strain evidence="24">ATCC 11503 / BCRC 21390 / CBS 2605 / JCM 1781 / NBRC 1676 / NRRL YB-4239</strain>
    </source>
</reference>
<dbReference type="InterPro" id="IPR006203">
    <property type="entry name" value="GHMP_knse_ATP-bd_CS"/>
</dbReference>
<dbReference type="HOGENOM" id="CLU_017814_0_1_1"/>
<evidence type="ECO:0000259" key="22">
    <source>
        <dbReference type="Pfam" id="PF08544"/>
    </source>
</evidence>
<evidence type="ECO:0000256" key="7">
    <source>
        <dbReference type="ARBA" id="ARBA00022723"/>
    </source>
</evidence>
<evidence type="ECO:0000256" key="19">
    <source>
        <dbReference type="ARBA" id="ARBA00073318"/>
    </source>
</evidence>
<evidence type="ECO:0000256" key="18">
    <source>
        <dbReference type="ARBA" id="ARBA00029438"/>
    </source>
</evidence>
<evidence type="ECO:0000256" key="2">
    <source>
        <dbReference type="ARBA" id="ARBA00006495"/>
    </source>
</evidence>
<dbReference type="Gene3D" id="3.30.70.890">
    <property type="entry name" value="GHMP kinase, C-terminal domain"/>
    <property type="match status" value="1"/>
</dbReference>
<keyword evidence="15 20" id="KW-1207">Sterol metabolism</keyword>
<dbReference type="eggNOG" id="KOG1511">
    <property type="taxonomic scope" value="Eukaryota"/>
</dbReference>
<evidence type="ECO:0000256" key="16">
    <source>
        <dbReference type="ARBA" id="ARBA00023221"/>
    </source>
</evidence>
<dbReference type="InParanoid" id="A5DST4"/>
<evidence type="ECO:0000256" key="5">
    <source>
        <dbReference type="ARBA" id="ARBA00022516"/>
    </source>
</evidence>
<evidence type="ECO:0000256" key="10">
    <source>
        <dbReference type="ARBA" id="ARBA00022840"/>
    </source>
</evidence>
<evidence type="ECO:0000313" key="24">
    <source>
        <dbReference type="Proteomes" id="UP000001996"/>
    </source>
</evidence>
<dbReference type="FunFam" id="3.30.70.890:FF:000003">
    <property type="entry name" value="Mevalonate kinase"/>
    <property type="match status" value="1"/>
</dbReference>
<proteinExistence type="inferred from homology"/>
<dbReference type="KEGG" id="lel:PVL30_000411"/>
<keyword evidence="9 20" id="KW-0418">Kinase</keyword>
<dbReference type="OrthoDB" id="1652964at2759"/>
<evidence type="ECO:0000256" key="11">
    <source>
        <dbReference type="ARBA" id="ARBA00022842"/>
    </source>
</evidence>
<dbReference type="GeneID" id="5235446"/>
<evidence type="ECO:0000259" key="21">
    <source>
        <dbReference type="Pfam" id="PF00288"/>
    </source>
</evidence>
<evidence type="ECO:0000256" key="13">
    <source>
        <dbReference type="ARBA" id="ARBA00023011"/>
    </source>
</evidence>
<dbReference type="InterPro" id="IPR013750">
    <property type="entry name" value="GHMP_kinase_C_dom"/>
</dbReference>
<keyword evidence="16 20" id="KW-0753">Steroid metabolism</keyword>
<dbReference type="UniPathway" id="UPA00057">
    <property type="reaction ID" value="UER00098"/>
</dbReference>
<keyword evidence="4 20" id="KW-0963">Cytoplasm</keyword>
<organism evidence="23 24">
    <name type="scientific">Lodderomyces elongisporus (strain ATCC 11503 / CBS 2605 / JCM 1781 / NBRC 1676 / NRRL YB-4239)</name>
    <name type="common">Yeast</name>
    <name type="synonym">Saccharomyces elongisporus</name>
    <dbReference type="NCBI Taxonomy" id="379508"/>
    <lineage>
        <taxon>Eukaryota</taxon>
        <taxon>Fungi</taxon>
        <taxon>Dikarya</taxon>
        <taxon>Ascomycota</taxon>
        <taxon>Saccharomycotina</taxon>
        <taxon>Pichiomycetes</taxon>
        <taxon>Debaryomycetaceae</taxon>
        <taxon>Candida/Lodderomyces clade</taxon>
        <taxon>Lodderomyces</taxon>
    </lineage>
</organism>
<dbReference type="GO" id="GO:0010142">
    <property type="term" value="P:farnesyl diphosphate biosynthetic process, mevalonate pathway"/>
    <property type="evidence" value="ECO:0007669"/>
    <property type="project" value="EnsemblFungi"/>
</dbReference>
<feature type="domain" description="GHMP kinase C-terminal" evidence="22">
    <location>
        <begin position="304"/>
        <end position="376"/>
    </location>
</feature>
<protein>
    <recommendedName>
        <fullName evidence="19 20">Mevalonate kinase</fullName>
        <shortName evidence="20">MK</shortName>
        <ecNumber evidence="3 20">2.7.1.36</ecNumber>
    </recommendedName>
</protein>
<keyword evidence="7" id="KW-0479">Metal-binding</keyword>
<dbReference type="GO" id="GO:0019287">
    <property type="term" value="P:isopentenyl diphosphate biosynthetic process, mevalonate pathway"/>
    <property type="evidence" value="ECO:0007669"/>
    <property type="project" value="UniProtKB-UniPathway"/>
</dbReference>
<dbReference type="EC" id="2.7.1.36" evidence="3 20"/>
<comment type="catalytic activity">
    <reaction evidence="17">
        <text>(R)-mevalonate + ATP = (R)-5-phosphomevalonate + ADP + H(+)</text>
        <dbReference type="Rhea" id="RHEA:17065"/>
        <dbReference type="ChEBI" id="CHEBI:15378"/>
        <dbReference type="ChEBI" id="CHEBI:30616"/>
        <dbReference type="ChEBI" id="CHEBI:36464"/>
        <dbReference type="ChEBI" id="CHEBI:58146"/>
        <dbReference type="ChEBI" id="CHEBI:456216"/>
        <dbReference type="EC" id="2.7.1.36"/>
    </reaction>
    <physiologicalReaction direction="left-to-right" evidence="17">
        <dbReference type="Rhea" id="RHEA:17066"/>
    </physiologicalReaction>
</comment>